<dbReference type="InterPro" id="IPR009057">
    <property type="entry name" value="Homeodomain-like_sf"/>
</dbReference>
<evidence type="ECO:0000256" key="3">
    <source>
        <dbReference type="ARBA" id="ARBA00023163"/>
    </source>
</evidence>
<sequence>MTSPAVTWFSTRGVPPERRTAAWESHNDAELVSLAARTRSGAPLHAEELTVTLPRLRVARVAATSHDVSRSAAHIAEAPVDGLVAYLALRGTSTFEVAAGRTVLSPGSMIVVDGDTPFRRSFPRGLAEYVVTMPRDSLPAVLAPDAGCRRGVASVDLRSPGRAAVAGAHLARLASAVTGRPALADADLQSRMLDCLRSLLDDEQPEAASLHAARTVIAERFPDPELGAEEIAAAINVSVRQLSRIFARSGQSVPQAIREARMRFARSRLSSPEHAGLALGEIAEQSGFRSLAHFSRTYRAQFGCSPSDHRLSPHIRHLTPSRSDTRRSTR</sequence>
<dbReference type="GO" id="GO:0043565">
    <property type="term" value="F:sequence-specific DNA binding"/>
    <property type="evidence" value="ECO:0007669"/>
    <property type="project" value="InterPro"/>
</dbReference>
<dbReference type="PANTHER" id="PTHR46796">
    <property type="entry name" value="HTH-TYPE TRANSCRIPTIONAL ACTIVATOR RHAS-RELATED"/>
    <property type="match status" value="1"/>
</dbReference>
<dbReference type="Proteomes" id="UP001165587">
    <property type="component" value="Unassembled WGS sequence"/>
</dbReference>
<evidence type="ECO:0000256" key="2">
    <source>
        <dbReference type="ARBA" id="ARBA00023125"/>
    </source>
</evidence>
<organism evidence="6 7">
    <name type="scientific">Herbiconiux oxytropis</name>
    <dbReference type="NCBI Taxonomy" id="2970915"/>
    <lineage>
        <taxon>Bacteria</taxon>
        <taxon>Bacillati</taxon>
        <taxon>Actinomycetota</taxon>
        <taxon>Actinomycetes</taxon>
        <taxon>Micrococcales</taxon>
        <taxon>Microbacteriaceae</taxon>
        <taxon>Herbiconiux</taxon>
    </lineage>
</organism>
<dbReference type="EMBL" id="JANLCK010000011">
    <property type="protein sequence ID" value="MCS5727462.1"/>
    <property type="molecule type" value="Genomic_DNA"/>
</dbReference>
<dbReference type="InterPro" id="IPR018060">
    <property type="entry name" value="HTH_AraC"/>
</dbReference>
<name>A0AA42BV02_9MICO</name>
<dbReference type="AlphaFoldDB" id="A0AA42BV02"/>
<evidence type="ECO:0000259" key="5">
    <source>
        <dbReference type="PROSITE" id="PS01124"/>
    </source>
</evidence>
<feature type="region of interest" description="Disordered" evidence="4">
    <location>
        <begin position="305"/>
        <end position="330"/>
    </location>
</feature>
<dbReference type="SUPFAM" id="SSF46689">
    <property type="entry name" value="Homeodomain-like"/>
    <property type="match status" value="1"/>
</dbReference>
<comment type="caution">
    <text evidence="6">The sequence shown here is derived from an EMBL/GenBank/DDBJ whole genome shotgun (WGS) entry which is preliminary data.</text>
</comment>
<dbReference type="Pfam" id="PF12833">
    <property type="entry name" value="HTH_18"/>
    <property type="match status" value="1"/>
</dbReference>
<dbReference type="PANTHER" id="PTHR46796:SF6">
    <property type="entry name" value="ARAC SUBFAMILY"/>
    <property type="match status" value="1"/>
</dbReference>
<dbReference type="InterPro" id="IPR035418">
    <property type="entry name" value="AraC-bd_2"/>
</dbReference>
<dbReference type="PROSITE" id="PS01124">
    <property type="entry name" value="HTH_ARAC_FAMILY_2"/>
    <property type="match status" value="1"/>
</dbReference>
<keyword evidence="2" id="KW-0238">DNA-binding</keyword>
<dbReference type="PRINTS" id="PR00032">
    <property type="entry name" value="HTHARAC"/>
</dbReference>
<dbReference type="SMART" id="SM00342">
    <property type="entry name" value="HTH_ARAC"/>
    <property type="match status" value="1"/>
</dbReference>
<evidence type="ECO:0000256" key="1">
    <source>
        <dbReference type="ARBA" id="ARBA00023015"/>
    </source>
</evidence>
<dbReference type="Pfam" id="PF14525">
    <property type="entry name" value="AraC_binding_2"/>
    <property type="match status" value="1"/>
</dbReference>
<keyword evidence="7" id="KW-1185">Reference proteome</keyword>
<dbReference type="PROSITE" id="PS00041">
    <property type="entry name" value="HTH_ARAC_FAMILY_1"/>
    <property type="match status" value="1"/>
</dbReference>
<protein>
    <submittedName>
        <fullName evidence="6">Helix-turn-helix domain-containing protein</fullName>
    </submittedName>
</protein>
<keyword evidence="3" id="KW-0804">Transcription</keyword>
<proteinExistence type="predicted"/>
<accession>A0AA42BV02</accession>
<gene>
    <name evidence="6" type="ORF">N1028_16320</name>
</gene>
<feature type="domain" description="HTH araC/xylS-type" evidence="5">
    <location>
        <begin position="211"/>
        <end position="312"/>
    </location>
</feature>
<dbReference type="InterPro" id="IPR050204">
    <property type="entry name" value="AraC_XylS_family_regulators"/>
</dbReference>
<dbReference type="Gene3D" id="1.10.10.60">
    <property type="entry name" value="Homeodomain-like"/>
    <property type="match status" value="1"/>
</dbReference>
<dbReference type="InterPro" id="IPR018062">
    <property type="entry name" value="HTH_AraC-typ_CS"/>
</dbReference>
<evidence type="ECO:0000256" key="4">
    <source>
        <dbReference type="SAM" id="MobiDB-lite"/>
    </source>
</evidence>
<keyword evidence="1" id="KW-0805">Transcription regulation</keyword>
<dbReference type="GO" id="GO:0003700">
    <property type="term" value="F:DNA-binding transcription factor activity"/>
    <property type="evidence" value="ECO:0007669"/>
    <property type="project" value="InterPro"/>
</dbReference>
<dbReference type="InterPro" id="IPR020449">
    <property type="entry name" value="Tscrpt_reg_AraC-type_HTH"/>
</dbReference>
<evidence type="ECO:0000313" key="6">
    <source>
        <dbReference type="EMBL" id="MCS5727462.1"/>
    </source>
</evidence>
<dbReference type="RefSeq" id="WP_259530454.1">
    <property type="nucleotide sequence ID" value="NZ_JANLCK010000011.1"/>
</dbReference>
<evidence type="ECO:0000313" key="7">
    <source>
        <dbReference type="Proteomes" id="UP001165587"/>
    </source>
</evidence>
<reference evidence="6" key="1">
    <citation type="submission" date="2022-08" db="EMBL/GenBank/DDBJ databases">
        <authorList>
            <person name="Deng Y."/>
            <person name="Han X.-F."/>
            <person name="Zhang Y.-Q."/>
        </authorList>
    </citation>
    <scope>NUCLEOTIDE SEQUENCE</scope>
    <source>
        <strain evidence="6">CPCC 203407</strain>
    </source>
</reference>